<dbReference type="InterPro" id="IPR009057">
    <property type="entry name" value="Homeodomain-like_sf"/>
</dbReference>
<keyword evidence="1 2" id="KW-0238">DNA-binding</keyword>
<name>A0A839QJV7_9MICC</name>
<evidence type="ECO:0000259" key="3">
    <source>
        <dbReference type="PROSITE" id="PS50977"/>
    </source>
</evidence>
<evidence type="ECO:0000313" key="5">
    <source>
        <dbReference type="Proteomes" id="UP000523000"/>
    </source>
</evidence>
<dbReference type="SUPFAM" id="SSF46689">
    <property type="entry name" value="Homeodomain-like"/>
    <property type="match status" value="1"/>
</dbReference>
<comment type="caution">
    <text evidence="4">The sequence shown here is derived from an EMBL/GenBank/DDBJ whole genome shotgun (WGS) entry which is preliminary data.</text>
</comment>
<dbReference type="InterPro" id="IPR001647">
    <property type="entry name" value="HTH_TetR"/>
</dbReference>
<sequence length="120" mass="13221">MGFDQGLRARKRAATERSIATVALEMALERGYEKVTVDMICETSMVSQRTFFNYFGSTEGVILGKSPAFPSEELAAEFIAERGSDVLGDLVRIIATAVSSREPDTSLFQVRRKLIQPTPS</sequence>
<protein>
    <submittedName>
        <fullName evidence="4">AcrR family transcriptional regulator</fullName>
    </submittedName>
</protein>
<feature type="DNA-binding region" description="H-T-H motif" evidence="2">
    <location>
        <begin position="36"/>
        <end position="55"/>
    </location>
</feature>
<gene>
    <name evidence="4" type="ORF">E9229_000507</name>
</gene>
<dbReference type="PROSITE" id="PS01081">
    <property type="entry name" value="HTH_TETR_1"/>
    <property type="match status" value="1"/>
</dbReference>
<evidence type="ECO:0000313" key="4">
    <source>
        <dbReference type="EMBL" id="MBB2994316.1"/>
    </source>
</evidence>
<evidence type="ECO:0000256" key="2">
    <source>
        <dbReference type="PROSITE-ProRule" id="PRU00335"/>
    </source>
</evidence>
<dbReference type="PROSITE" id="PS50977">
    <property type="entry name" value="HTH_TETR_2"/>
    <property type="match status" value="1"/>
</dbReference>
<dbReference type="Proteomes" id="UP000523000">
    <property type="component" value="Unassembled WGS sequence"/>
</dbReference>
<accession>A0A839QJV7</accession>
<organism evidence="4 5">
    <name type="scientific">Paeniglutamicibacter cryotolerans</name>
    <dbReference type="NCBI Taxonomy" id="670079"/>
    <lineage>
        <taxon>Bacteria</taxon>
        <taxon>Bacillati</taxon>
        <taxon>Actinomycetota</taxon>
        <taxon>Actinomycetes</taxon>
        <taxon>Micrococcales</taxon>
        <taxon>Micrococcaceae</taxon>
        <taxon>Paeniglutamicibacter</taxon>
    </lineage>
</organism>
<dbReference type="Gene3D" id="1.10.357.10">
    <property type="entry name" value="Tetracycline Repressor, domain 2"/>
    <property type="match status" value="1"/>
</dbReference>
<dbReference type="RefSeq" id="WP_183509693.1">
    <property type="nucleotide sequence ID" value="NZ_BAABGK010000031.1"/>
</dbReference>
<dbReference type="Pfam" id="PF00440">
    <property type="entry name" value="TetR_N"/>
    <property type="match status" value="1"/>
</dbReference>
<feature type="domain" description="HTH tetR-type" evidence="3">
    <location>
        <begin position="13"/>
        <end position="73"/>
    </location>
</feature>
<dbReference type="GO" id="GO:0003677">
    <property type="term" value="F:DNA binding"/>
    <property type="evidence" value="ECO:0007669"/>
    <property type="project" value="UniProtKB-UniRule"/>
</dbReference>
<proteinExistence type="predicted"/>
<dbReference type="AlphaFoldDB" id="A0A839QJV7"/>
<dbReference type="EMBL" id="JACHVS010000001">
    <property type="protein sequence ID" value="MBB2994316.1"/>
    <property type="molecule type" value="Genomic_DNA"/>
</dbReference>
<dbReference type="InterPro" id="IPR023772">
    <property type="entry name" value="DNA-bd_HTH_TetR-type_CS"/>
</dbReference>
<keyword evidence="5" id="KW-1185">Reference proteome</keyword>
<evidence type="ECO:0000256" key="1">
    <source>
        <dbReference type="ARBA" id="ARBA00023125"/>
    </source>
</evidence>
<reference evidence="4 5" key="1">
    <citation type="submission" date="2020-08" db="EMBL/GenBank/DDBJ databases">
        <title>Sequencing the genomes of 1000 actinobacteria strains.</title>
        <authorList>
            <person name="Klenk H.-P."/>
        </authorList>
    </citation>
    <scope>NUCLEOTIDE SEQUENCE [LARGE SCALE GENOMIC DNA]</scope>
    <source>
        <strain evidence="4 5">DSM 22826</strain>
    </source>
</reference>